<dbReference type="FunFam" id="3.30.1330.10:FF:000001">
    <property type="entry name" value="Phosphoribosylformylglycinamidine cyclo-ligase"/>
    <property type="match status" value="1"/>
</dbReference>
<dbReference type="UniPathway" id="UPA00074">
    <property type="reaction ID" value="UER00129"/>
</dbReference>
<evidence type="ECO:0000259" key="16">
    <source>
        <dbReference type="Pfam" id="PF00586"/>
    </source>
</evidence>
<organism evidence="18 19">
    <name type="scientific">Alkalicella caledoniensis</name>
    <dbReference type="NCBI Taxonomy" id="2731377"/>
    <lineage>
        <taxon>Bacteria</taxon>
        <taxon>Bacillati</taxon>
        <taxon>Bacillota</taxon>
        <taxon>Clostridia</taxon>
        <taxon>Eubacteriales</taxon>
        <taxon>Proteinivoracaceae</taxon>
        <taxon>Alkalicella</taxon>
    </lineage>
</organism>
<dbReference type="Gene3D" id="3.30.1330.10">
    <property type="entry name" value="PurM-like, N-terminal domain"/>
    <property type="match status" value="1"/>
</dbReference>
<evidence type="ECO:0000256" key="13">
    <source>
        <dbReference type="ARBA" id="ARBA00033093"/>
    </source>
</evidence>
<dbReference type="InterPro" id="IPR036676">
    <property type="entry name" value="PurM-like_C_sf"/>
</dbReference>
<dbReference type="InterPro" id="IPR036921">
    <property type="entry name" value="PurM-like_N_sf"/>
</dbReference>
<feature type="domain" description="PurM-like C-terminal" evidence="17">
    <location>
        <begin position="174"/>
        <end position="326"/>
    </location>
</feature>
<gene>
    <name evidence="15" type="primary">purM</name>
    <name evidence="18" type="ORF">HYG86_11000</name>
</gene>
<dbReference type="InterPro" id="IPR016188">
    <property type="entry name" value="PurM-like_N"/>
</dbReference>
<keyword evidence="8 15" id="KW-0547">Nucleotide-binding</keyword>
<comment type="similarity">
    <text evidence="3 15">Belongs to the AIR synthase family.</text>
</comment>
<dbReference type="FunFam" id="3.90.650.10:FF:000011">
    <property type="entry name" value="Phosphoribosylformylglycinamidine cyclo-ligase"/>
    <property type="match status" value="1"/>
</dbReference>
<proteinExistence type="inferred from homology"/>
<dbReference type="Gene3D" id="3.90.650.10">
    <property type="entry name" value="PurM-like C-terminal domain"/>
    <property type="match status" value="1"/>
</dbReference>
<dbReference type="InterPro" id="IPR010918">
    <property type="entry name" value="PurM-like_C_dom"/>
</dbReference>
<name>A0A7G9W989_ALKCA</name>
<dbReference type="GO" id="GO:0046084">
    <property type="term" value="P:adenine biosynthetic process"/>
    <property type="evidence" value="ECO:0007669"/>
    <property type="project" value="TreeGrafter"/>
</dbReference>
<protein>
    <recommendedName>
        <fullName evidence="5 15">Phosphoribosylformylglycinamidine cyclo-ligase</fullName>
        <ecNumber evidence="4 15">6.3.3.1</ecNumber>
    </recommendedName>
    <alternativeName>
        <fullName evidence="12 15">AIR synthase</fullName>
    </alternativeName>
    <alternativeName>
        <fullName evidence="13 15">AIRS</fullName>
    </alternativeName>
    <alternativeName>
        <fullName evidence="11 15">Phosphoribosyl-aminoimidazole synthetase</fullName>
    </alternativeName>
</protein>
<evidence type="ECO:0000256" key="6">
    <source>
        <dbReference type="ARBA" id="ARBA00022490"/>
    </source>
</evidence>
<dbReference type="GO" id="GO:0006189">
    <property type="term" value="P:'de novo' IMP biosynthetic process"/>
    <property type="evidence" value="ECO:0007669"/>
    <property type="project" value="UniProtKB-UniRule"/>
</dbReference>
<evidence type="ECO:0000256" key="4">
    <source>
        <dbReference type="ARBA" id="ARBA00013047"/>
    </source>
</evidence>
<dbReference type="NCBIfam" id="TIGR00878">
    <property type="entry name" value="purM"/>
    <property type="match status" value="1"/>
</dbReference>
<keyword evidence="7 15" id="KW-0436">Ligase</keyword>
<evidence type="ECO:0000259" key="17">
    <source>
        <dbReference type="Pfam" id="PF02769"/>
    </source>
</evidence>
<dbReference type="AlphaFoldDB" id="A0A7G9W989"/>
<evidence type="ECO:0000256" key="5">
    <source>
        <dbReference type="ARBA" id="ARBA00020367"/>
    </source>
</evidence>
<evidence type="ECO:0000313" key="19">
    <source>
        <dbReference type="Proteomes" id="UP000516160"/>
    </source>
</evidence>
<dbReference type="PANTHER" id="PTHR10520:SF12">
    <property type="entry name" value="TRIFUNCTIONAL PURINE BIOSYNTHETIC PROTEIN ADENOSINE-3"/>
    <property type="match status" value="1"/>
</dbReference>
<dbReference type="CDD" id="cd02196">
    <property type="entry name" value="PurM"/>
    <property type="match status" value="1"/>
</dbReference>
<comment type="catalytic activity">
    <reaction evidence="14 15">
        <text>2-formamido-N(1)-(5-O-phospho-beta-D-ribosyl)acetamidine + ATP = 5-amino-1-(5-phospho-beta-D-ribosyl)imidazole + ADP + phosphate + H(+)</text>
        <dbReference type="Rhea" id="RHEA:23032"/>
        <dbReference type="ChEBI" id="CHEBI:15378"/>
        <dbReference type="ChEBI" id="CHEBI:30616"/>
        <dbReference type="ChEBI" id="CHEBI:43474"/>
        <dbReference type="ChEBI" id="CHEBI:137981"/>
        <dbReference type="ChEBI" id="CHEBI:147287"/>
        <dbReference type="ChEBI" id="CHEBI:456216"/>
        <dbReference type="EC" id="6.3.3.1"/>
    </reaction>
</comment>
<keyword evidence="9 15" id="KW-0658">Purine biosynthesis</keyword>
<dbReference type="InterPro" id="IPR004733">
    <property type="entry name" value="PurM_cligase"/>
</dbReference>
<dbReference type="GO" id="GO:0005829">
    <property type="term" value="C:cytosol"/>
    <property type="evidence" value="ECO:0007669"/>
    <property type="project" value="TreeGrafter"/>
</dbReference>
<dbReference type="GO" id="GO:0004641">
    <property type="term" value="F:phosphoribosylformylglycinamidine cyclo-ligase activity"/>
    <property type="evidence" value="ECO:0007669"/>
    <property type="project" value="UniProtKB-UniRule"/>
</dbReference>
<evidence type="ECO:0000256" key="10">
    <source>
        <dbReference type="ARBA" id="ARBA00022840"/>
    </source>
</evidence>
<evidence type="ECO:0000256" key="12">
    <source>
        <dbReference type="ARBA" id="ARBA00032931"/>
    </source>
</evidence>
<comment type="pathway">
    <text evidence="2 15">Purine metabolism; IMP biosynthesis via de novo pathway; 5-amino-1-(5-phospho-D-ribosyl)imidazole from N(2)-formyl-N(1)-(5-phospho-D-ribosyl)glycinamide: step 2/2.</text>
</comment>
<dbReference type="EMBL" id="CP058559">
    <property type="protein sequence ID" value="QNO15251.1"/>
    <property type="molecule type" value="Genomic_DNA"/>
</dbReference>
<evidence type="ECO:0000256" key="3">
    <source>
        <dbReference type="ARBA" id="ARBA00010280"/>
    </source>
</evidence>
<keyword evidence="6 15" id="KW-0963">Cytoplasm</keyword>
<dbReference type="Proteomes" id="UP000516160">
    <property type="component" value="Chromosome"/>
</dbReference>
<comment type="subcellular location">
    <subcellularLocation>
        <location evidence="1 15">Cytoplasm</location>
    </subcellularLocation>
</comment>
<dbReference type="KEGG" id="acae:HYG86_11000"/>
<dbReference type="Pfam" id="PF00586">
    <property type="entry name" value="AIRS"/>
    <property type="match status" value="1"/>
</dbReference>
<dbReference type="GO" id="GO:0005524">
    <property type="term" value="F:ATP binding"/>
    <property type="evidence" value="ECO:0007669"/>
    <property type="project" value="UniProtKB-KW"/>
</dbReference>
<dbReference type="SUPFAM" id="SSF55326">
    <property type="entry name" value="PurM N-terminal domain-like"/>
    <property type="match status" value="1"/>
</dbReference>
<dbReference type="PANTHER" id="PTHR10520">
    <property type="entry name" value="TRIFUNCTIONAL PURINE BIOSYNTHETIC PROTEIN ADENOSINE-3-RELATED"/>
    <property type="match status" value="1"/>
</dbReference>
<dbReference type="GO" id="GO:0004637">
    <property type="term" value="F:phosphoribosylamine-glycine ligase activity"/>
    <property type="evidence" value="ECO:0007669"/>
    <property type="project" value="TreeGrafter"/>
</dbReference>
<dbReference type="HAMAP" id="MF_00741">
    <property type="entry name" value="AIRS"/>
    <property type="match status" value="1"/>
</dbReference>
<evidence type="ECO:0000256" key="9">
    <source>
        <dbReference type="ARBA" id="ARBA00022755"/>
    </source>
</evidence>
<evidence type="ECO:0000256" key="8">
    <source>
        <dbReference type="ARBA" id="ARBA00022741"/>
    </source>
</evidence>
<keyword evidence="10 15" id="KW-0067">ATP-binding</keyword>
<keyword evidence="19" id="KW-1185">Reference proteome</keyword>
<evidence type="ECO:0000256" key="11">
    <source>
        <dbReference type="ARBA" id="ARBA00031908"/>
    </source>
</evidence>
<evidence type="ECO:0000256" key="15">
    <source>
        <dbReference type="HAMAP-Rule" id="MF_00741"/>
    </source>
</evidence>
<dbReference type="Pfam" id="PF02769">
    <property type="entry name" value="AIRS_C"/>
    <property type="match status" value="1"/>
</dbReference>
<dbReference type="EC" id="6.3.3.1" evidence="4 15"/>
<feature type="domain" description="PurM-like N-terminal" evidence="16">
    <location>
        <begin position="57"/>
        <end position="161"/>
    </location>
</feature>
<reference evidence="18 19" key="1">
    <citation type="submission" date="2020-07" db="EMBL/GenBank/DDBJ databases">
        <title>Alkalicella. sp. LB2 genome.</title>
        <authorList>
            <person name="Postec A."/>
            <person name="Quemeneur M."/>
        </authorList>
    </citation>
    <scope>NUCLEOTIDE SEQUENCE [LARGE SCALE GENOMIC DNA]</scope>
    <source>
        <strain evidence="18 19">LB2</strain>
    </source>
</reference>
<dbReference type="SUPFAM" id="SSF56042">
    <property type="entry name" value="PurM C-terminal domain-like"/>
    <property type="match status" value="1"/>
</dbReference>
<evidence type="ECO:0000256" key="14">
    <source>
        <dbReference type="ARBA" id="ARBA00049057"/>
    </source>
</evidence>
<evidence type="ECO:0000256" key="7">
    <source>
        <dbReference type="ARBA" id="ARBA00022598"/>
    </source>
</evidence>
<evidence type="ECO:0000313" key="18">
    <source>
        <dbReference type="EMBL" id="QNO15251.1"/>
    </source>
</evidence>
<evidence type="ECO:0000256" key="2">
    <source>
        <dbReference type="ARBA" id="ARBA00004686"/>
    </source>
</evidence>
<sequence length="339" mass="37653">MKFDYKSSGVDIEKANSLVDYYKECGEKTKRPGVLGSIGGFGGLFKLDVGEMKNPILVSSTDGVGTKLDLAIKYNKHEVVGQDLVGMCVNDIITCGAQPLFFLDYLATGKLEEETIKDLLLGVSDACVEVECALMGGETAEMPGFYPKGKYDVAGFCVGVVDQDKIIDGSKCSEGDIVLGLKSNGIHSNGFSLVRKLLEHYPELNEQMNDIMKPTKLYWKTVKALLNTNVEISAMAHITGGGILENIPRVIPKNLDCIIEENSWDIPNIFTQMQRLGNIDREEMFRTFNMGIGYILIVPEQYQRTVETVLVKENVDYNKIGYLKRSNNEHQQEAQVKII</sequence>
<dbReference type="RefSeq" id="WP_213165615.1">
    <property type="nucleotide sequence ID" value="NZ_CP058559.1"/>
</dbReference>
<evidence type="ECO:0000256" key="1">
    <source>
        <dbReference type="ARBA" id="ARBA00004496"/>
    </source>
</evidence>
<accession>A0A7G9W989</accession>